<keyword evidence="3" id="KW-1185">Reference proteome</keyword>
<evidence type="ECO:0000313" key="3">
    <source>
        <dbReference type="Proteomes" id="UP000644441"/>
    </source>
</evidence>
<organism evidence="2 3">
    <name type="scientific">Alloalcanivorax venustensis ISO4</name>
    <dbReference type="NCBI Taxonomy" id="1177184"/>
    <lineage>
        <taxon>Bacteria</taxon>
        <taxon>Pseudomonadati</taxon>
        <taxon>Pseudomonadota</taxon>
        <taxon>Gammaproteobacteria</taxon>
        <taxon>Oceanospirillales</taxon>
        <taxon>Alcanivoracaceae</taxon>
        <taxon>Alloalcanivorax</taxon>
    </lineage>
</organism>
<reference evidence="2 3" key="1">
    <citation type="submission" date="2012-09" db="EMBL/GenBank/DDBJ databases">
        <title>Genome Sequence of alkane-degrading Bacterium Alcanivorax venustensis ISO4.</title>
        <authorList>
            <person name="Lai Q."/>
            <person name="Shao Z."/>
        </authorList>
    </citation>
    <scope>NUCLEOTIDE SEQUENCE [LARGE SCALE GENOMIC DNA]</scope>
    <source>
        <strain evidence="2 3">ISO4</strain>
    </source>
</reference>
<name>A0ABS0AG36_9GAMM</name>
<evidence type="ECO:0000313" key="2">
    <source>
        <dbReference type="EMBL" id="MBF5052225.1"/>
    </source>
</evidence>
<feature type="domain" description="VOC" evidence="1">
    <location>
        <begin position="1"/>
        <end position="120"/>
    </location>
</feature>
<gene>
    <name evidence="2" type="ORF">ISO4_00827</name>
</gene>
<accession>A0ABS0AG36</accession>
<dbReference type="Pfam" id="PF00903">
    <property type="entry name" value="Glyoxalase"/>
    <property type="match status" value="1"/>
</dbReference>
<dbReference type="PROSITE" id="PS51819">
    <property type="entry name" value="VOC"/>
    <property type="match status" value="1"/>
</dbReference>
<sequence>MKLWSGVVTEHLQACRDFYVRLFQCRVLFDSDWFVLLELGGGELGFLAPQQEAQAAAFQRPLRDGRGLWVTIDVDDADAEYRRLQALGVPIEVAIRDEAWGDRHFVILDPAGIAVDVVQHG</sequence>
<dbReference type="SUPFAM" id="SSF54593">
    <property type="entry name" value="Glyoxalase/Bleomycin resistance protein/Dihydroxybiphenyl dioxygenase"/>
    <property type="match status" value="1"/>
</dbReference>
<dbReference type="Proteomes" id="UP000644441">
    <property type="component" value="Unassembled WGS sequence"/>
</dbReference>
<dbReference type="Gene3D" id="3.30.720.120">
    <property type="match status" value="1"/>
</dbReference>
<proteinExistence type="predicted"/>
<dbReference type="InterPro" id="IPR029068">
    <property type="entry name" value="Glyas_Bleomycin-R_OHBP_Dase"/>
</dbReference>
<comment type="caution">
    <text evidence="2">The sequence shown here is derived from an EMBL/GenBank/DDBJ whole genome shotgun (WGS) entry which is preliminary data.</text>
</comment>
<dbReference type="Gene3D" id="3.30.720.110">
    <property type="match status" value="1"/>
</dbReference>
<dbReference type="InterPro" id="IPR004360">
    <property type="entry name" value="Glyas_Fos-R_dOase_dom"/>
</dbReference>
<dbReference type="EMBL" id="ARXR01000005">
    <property type="protein sequence ID" value="MBF5052225.1"/>
    <property type="molecule type" value="Genomic_DNA"/>
</dbReference>
<dbReference type="RefSeq" id="WP_142947935.1">
    <property type="nucleotide sequence ID" value="NZ_ARXR01000005.1"/>
</dbReference>
<dbReference type="InterPro" id="IPR037523">
    <property type="entry name" value="VOC_core"/>
</dbReference>
<protein>
    <submittedName>
        <fullName evidence="2">Glyoxalase/bleomycin resistance protein/dioxygenase</fullName>
    </submittedName>
</protein>
<evidence type="ECO:0000259" key="1">
    <source>
        <dbReference type="PROSITE" id="PS51819"/>
    </source>
</evidence>